<evidence type="ECO:0000313" key="2">
    <source>
        <dbReference type="Proteomes" id="UP000029736"/>
    </source>
</evidence>
<evidence type="ECO:0000313" key="1">
    <source>
        <dbReference type="EMBL" id="KGE88522.1"/>
    </source>
</evidence>
<dbReference type="Proteomes" id="UP000029736">
    <property type="component" value="Unassembled WGS sequence"/>
</dbReference>
<proteinExistence type="predicted"/>
<comment type="caution">
    <text evidence="1">The sequence shown here is derived from an EMBL/GenBank/DDBJ whole genome shotgun (WGS) entry which is preliminary data.</text>
</comment>
<dbReference type="EMBL" id="JPOS01000018">
    <property type="protein sequence ID" value="KGE88522.1"/>
    <property type="molecule type" value="Genomic_DNA"/>
</dbReference>
<accession>A0A098SBV6</accession>
<gene>
    <name evidence="1" type="ORF">IX84_07520</name>
</gene>
<sequence>MDSQQIQHDIETVKSLVIQSFEDIWSDLDTQKIGVHHTLDFMLLENGVVWNNDSVAHYLIKEQERMEAQQYQRLNRFDFLKSEHHEHTIWVAYHNYGTWVKGQDTLGTAHWLESAIAIRDEGRWKLQQLHSTRVRK</sequence>
<dbReference type="STRING" id="1524460.IX84_07520"/>
<evidence type="ECO:0008006" key="3">
    <source>
        <dbReference type="Google" id="ProtNLM"/>
    </source>
</evidence>
<organism evidence="1 2">
    <name type="scientific">Phaeodactylibacter xiamenensis</name>
    <dbReference type="NCBI Taxonomy" id="1524460"/>
    <lineage>
        <taxon>Bacteria</taxon>
        <taxon>Pseudomonadati</taxon>
        <taxon>Bacteroidota</taxon>
        <taxon>Saprospiria</taxon>
        <taxon>Saprospirales</taxon>
        <taxon>Haliscomenobacteraceae</taxon>
        <taxon>Phaeodactylibacter</taxon>
    </lineage>
</organism>
<name>A0A098SBV6_9BACT</name>
<protein>
    <recommendedName>
        <fullName evidence="3">DUF4440 domain-containing protein</fullName>
    </recommendedName>
</protein>
<reference evidence="1 2" key="1">
    <citation type="journal article" date="2014" name="Int. J. Syst. Evol. Microbiol.">
        <title>Phaeodactylibacter xiamenensis gen. nov., sp. nov., a member of the family Saprospiraceae isolated from the marine alga Phaeodactylum tricornutum.</title>
        <authorList>
            <person name="Chen Z.Jr."/>
            <person name="Lei X."/>
            <person name="Lai Q."/>
            <person name="Li Y."/>
            <person name="Zhang B."/>
            <person name="Zhang J."/>
            <person name="Zhang H."/>
            <person name="Yang L."/>
            <person name="Zheng W."/>
            <person name="Tian Y."/>
            <person name="Yu Z."/>
            <person name="Xu H.Jr."/>
            <person name="Zheng T."/>
        </authorList>
    </citation>
    <scope>NUCLEOTIDE SEQUENCE [LARGE SCALE GENOMIC DNA]</scope>
    <source>
        <strain evidence="1 2">KD52</strain>
    </source>
</reference>
<keyword evidence="2" id="KW-1185">Reference proteome</keyword>
<dbReference type="AlphaFoldDB" id="A0A098SBV6"/>